<evidence type="ECO:0000313" key="8">
    <source>
        <dbReference type="EMBL" id="PNS21209.1"/>
    </source>
</evidence>
<feature type="domain" description="Chromatin assembly factor 1 subunit Cac1-like C-terminal" evidence="7">
    <location>
        <begin position="540"/>
        <end position="595"/>
    </location>
</feature>
<feature type="compositionally biased region" description="Basic and acidic residues" evidence="5">
    <location>
        <begin position="69"/>
        <end position="139"/>
    </location>
</feature>
<evidence type="ECO:0000259" key="7">
    <source>
        <dbReference type="Pfam" id="PF21796"/>
    </source>
</evidence>
<evidence type="ECO:0000259" key="6">
    <source>
        <dbReference type="Pfam" id="PF12253"/>
    </source>
</evidence>
<dbReference type="EMBL" id="NKHZ01000012">
    <property type="protein sequence ID" value="PNS21209.1"/>
    <property type="molecule type" value="Genomic_DNA"/>
</dbReference>
<keyword evidence="4" id="KW-0539">Nucleus</keyword>
<comment type="subcellular location">
    <subcellularLocation>
        <location evidence="1">Nucleus</location>
    </subcellularLocation>
</comment>
<dbReference type="STRING" id="2082308.A0A2K1R1M8"/>
<dbReference type="Pfam" id="PF12253">
    <property type="entry name" value="CAF1A_dimeriz"/>
    <property type="match status" value="1"/>
</dbReference>
<feature type="compositionally biased region" description="Acidic residues" evidence="5">
    <location>
        <begin position="351"/>
        <end position="395"/>
    </location>
</feature>
<evidence type="ECO:0000256" key="3">
    <source>
        <dbReference type="ARBA" id="ARBA00023204"/>
    </source>
</evidence>
<dbReference type="AlphaFoldDB" id="A0A2K1R1M8"/>
<dbReference type="OrthoDB" id="79480at2759"/>
<dbReference type="GO" id="GO:0006281">
    <property type="term" value="P:DNA repair"/>
    <property type="evidence" value="ECO:0007669"/>
    <property type="project" value="UniProtKB-KW"/>
</dbReference>
<dbReference type="InterPro" id="IPR048800">
    <property type="entry name" value="Cac1-like_C"/>
</dbReference>
<organism evidence="8 9">
    <name type="scientific">Sphaceloma murrayae</name>
    <dbReference type="NCBI Taxonomy" id="2082308"/>
    <lineage>
        <taxon>Eukaryota</taxon>
        <taxon>Fungi</taxon>
        <taxon>Dikarya</taxon>
        <taxon>Ascomycota</taxon>
        <taxon>Pezizomycotina</taxon>
        <taxon>Dothideomycetes</taxon>
        <taxon>Dothideomycetidae</taxon>
        <taxon>Myriangiales</taxon>
        <taxon>Elsinoaceae</taxon>
        <taxon>Sphaceloma</taxon>
    </lineage>
</organism>
<dbReference type="Proteomes" id="UP000243797">
    <property type="component" value="Unassembled WGS sequence"/>
</dbReference>
<dbReference type="GO" id="GO:0006334">
    <property type="term" value="P:nucleosome assembly"/>
    <property type="evidence" value="ECO:0007669"/>
    <property type="project" value="TreeGrafter"/>
</dbReference>
<reference evidence="8 9" key="1">
    <citation type="submission" date="2017-06" db="EMBL/GenBank/DDBJ databases">
        <title>Draft genome sequence of a variant of Elsinoe murrayae.</title>
        <authorList>
            <person name="Cheng Q."/>
        </authorList>
    </citation>
    <scope>NUCLEOTIDE SEQUENCE [LARGE SCALE GENOMIC DNA]</scope>
    <source>
        <strain evidence="8 9">CQ-2017a</strain>
    </source>
</reference>
<dbReference type="Pfam" id="PF21796">
    <property type="entry name" value="Cac1_C"/>
    <property type="match status" value="1"/>
</dbReference>
<sequence length="598" mass="65929">MPTPPNSTSPSDKNACNSPRMAHREVSPTLSTSTLSSVPTSTAGSNPVQTGSATLNGSSDPPAKRRKLTPAERLQRDREKEDRARQKEERKAQREIEAAAKAEERRAKNEEREIKQREKDLLKQQRDEERRKKEEEIAKKQRAQMRLGAFFTRPGPAKPASIAPHTAQDDPSESATSKDSKDLMTGQEKSVMTCPTMTPSGDYQRHFLPFSIPQHTTLAATAIQSSMSDDERRKRQEAFDGAIFSQNSECQRQPGLDQLFPSTGLRFSLPPRASLINELLQGTSSKPIDLTTELAQAGSMSEILEAIDMKHIHFSEDVRPPYTGSYTRISSQSRARKLARVPISRQRDDTNYDYDSEAEWEEPEDGEEVLSEEEDDAESTGSAEDMEEFLDDGDEQDTRNRKLITSELQPVSSGICWEATPHAGVTDGPFDLESMRLEWLLEGPIKTINPFSDSYWTSPVDTPSTGPHSQAIDLFGRPVLAGSNDTAMKPPRTPLVPTTSNANSQKHVVNAVSGAKGPLMAVKVPKVAKAAAPKLVGKELEALKEAVIGSNLTKVELLKALKSRFPQFTNDSIKETVASSFARVGPTAADKRWHVIAA</sequence>
<dbReference type="InterPro" id="IPR022043">
    <property type="entry name" value="CAF1A_DD"/>
</dbReference>
<keyword evidence="2" id="KW-0227">DNA damage</keyword>
<feature type="compositionally biased region" description="Polar residues" evidence="5">
    <location>
        <begin position="43"/>
        <end position="59"/>
    </location>
</feature>
<evidence type="ECO:0000256" key="4">
    <source>
        <dbReference type="ARBA" id="ARBA00023242"/>
    </source>
</evidence>
<feature type="compositionally biased region" description="Polar residues" evidence="5">
    <location>
        <begin position="8"/>
        <end position="17"/>
    </location>
</feature>
<keyword evidence="9" id="KW-1185">Reference proteome</keyword>
<protein>
    <recommendedName>
        <fullName evidence="10">Chromatin assembly factor 1 subunit rlf2</fullName>
    </recommendedName>
</protein>
<feature type="compositionally biased region" description="Low complexity" evidence="5">
    <location>
        <begin position="27"/>
        <end position="42"/>
    </location>
</feature>
<proteinExistence type="predicted"/>
<gene>
    <name evidence="8" type="ORF">CAC42_3547</name>
</gene>
<evidence type="ECO:0000313" key="9">
    <source>
        <dbReference type="Proteomes" id="UP000243797"/>
    </source>
</evidence>
<feature type="region of interest" description="Disordered" evidence="5">
    <location>
        <begin position="1"/>
        <end position="186"/>
    </location>
</feature>
<feature type="region of interest" description="Disordered" evidence="5">
    <location>
        <begin position="317"/>
        <end position="396"/>
    </location>
</feature>
<dbReference type="InParanoid" id="A0A2K1R1M8"/>
<evidence type="ECO:0008006" key="10">
    <source>
        <dbReference type="Google" id="ProtNLM"/>
    </source>
</evidence>
<evidence type="ECO:0000256" key="2">
    <source>
        <dbReference type="ARBA" id="ARBA00022763"/>
    </source>
</evidence>
<dbReference type="PANTHER" id="PTHR15272">
    <property type="entry name" value="CHROMATIN ASSEMBLY FACTOR 1 SUBUNIT A CAF-1 SUBUNIT A"/>
    <property type="match status" value="1"/>
</dbReference>
<name>A0A2K1R1M8_9PEZI</name>
<accession>A0A2K1R1M8</accession>
<keyword evidence="3" id="KW-0234">DNA repair</keyword>
<feature type="compositionally biased region" description="Polar residues" evidence="5">
    <location>
        <begin position="324"/>
        <end position="333"/>
    </location>
</feature>
<dbReference type="GO" id="GO:0033186">
    <property type="term" value="C:CAF-1 complex"/>
    <property type="evidence" value="ECO:0007669"/>
    <property type="project" value="TreeGrafter"/>
</dbReference>
<evidence type="ECO:0000256" key="1">
    <source>
        <dbReference type="ARBA" id="ARBA00004123"/>
    </source>
</evidence>
<dbReference type="GO" id="GO:0005634">
    <property type="term" value="C:nucleus"/>
    <property type="evidence" value="ECO:0007669"/>
    <property type="project" value="UniProtKB-SubCell"/>
</dbReference>
<evidence type="ECO:0000256" key="5">
    <source>
        <dbReference type="SAM" id="MobiDB-lite"/>
    </source>
</evidence>
<comment type="caution">
    <text evidence="8">The sequence shown here is derived from an EMBL/GenBank/DDBJ whole genome shotgun (WGS) entry which is preliminary data.</text>
</comment>
<dbReference type="PANTHER" id="PTHR15272:SF0">
    <property type="entry name" value="CHROMATIN ASSEMBLY FACTOR 1 SUBUNIT A"/>
    <property type="match status" value="1"/>
</dbReference>
<feature type="domain" description="Chromatin assembly factor 1 subunit A dimerization" evidence="6">
    <location>
        <begin position="310"/>
        <end position="383"/>
    </location>
</feature>